<evidence type="ECO:0000313" key="6">
    <source>
        <dbReference type="Proteomes" id="UP000592216"/>
    </source>
</evidence>
<proteinExistence type="inferred from homology"/>
<organism evidence="3 6">
    <name type="scientific">Donghicola mangrovi</name>
    <dbReference type="NCBI Taxonomy" id="2729614"/>
    <lineage>
        <taxon>Bacteria</taxon>
        <taxon>Pseudomonadati</taxon>
        <taxon>Pseudomonadota</taxon>
        <taxon>Alphaproteobacteria</taxon>
        <taxon>Rhodobacterales</taxon>
        <taxon>Roseobacteraceae</taxon>
        <taxon>Donghicola</taxon>
    </lineage>
</organism>
<protein>
    <submittedName>
        <fullName evidence="3">CsbD family protein</fullName>
    </submittedName>
</protein>
<dbReference type="PIRSF" id="PIRSF039008">
    <property type="entry name" value="YjbJ"/>
    <property type="match status" value="1"/>
</dbReference>
<dbReference type="SUPFAM" id="SSF69047">
    <property type="entry name" value="Hypothetical protein YjbJ"/>
    <property type="match status" value="1"/>
</dbReference>
<evidence type="ECO:0000313" key="4">
    <source>
        <dbReference type="EMBL" id="NVO28096.1"/>
    </source>
</evidence>
<evidence type="ECO:0000313" key="3">
    <source>
        <dbReference type="EMBL" id="NVO24942.1"/>
    </source>
</evidence>
<comment type="similarity">
    <text evidence="1">Belongs to the UPF0337 (CsbD) family.</text>
</comment>
<keyword evidence="5" id="KW-1185">Reference proteome</keyword>
<dbReference type="Proteomes" id="UP000592216">
    <property type="component" value="Unassembled WGS sequence"/>
</dbReference>
<dbReference type="PANTHER" id="PTHR34977:SF1">
    <property type="entry name" value="UPF0337 PROTEIN YJBJ"/>
    <property type="match status" value="1"/>
</dbReference>
<sequence length="66" mass="7753">MNWDIIEGKWEQLKGGAKEKWGDLTDDEVTEMEGKRDKIVGKLQEKYGWTKEKAENEVDSFFTEKV</sequence>
<dbReference type="RefSeq" id="WP_176854670.1">
    <property type="nucleotide sequence ID" value="NZ_JABCJD010000005.1"/>
</dbReference>
<dbReference type="Pfam" id="PF05532">
    <property type="entry name" value="CsbD"/>
    <property type="match status" value="1"/>
</dbReference>
<comment type="caution">
    <text evidence="3">The sequence shown here is derived from an EMBL/GenBank/DDBJ whole genome shotgun (WGS) entry which is preliminary data.</text>
</comment>
<reference evidence="5 6" key="1">
    <citation type="submission" date="2020-04" db="EMBL/GenBank/DDBJ databases">
        <title>Donghicola sp., a member of the Rhodobacteraceae family isolated from mangrove forest in Thailand.</title>
        <authorList>
            <person name="Charoenyingcharoen P."/>
            <person name="Yukphan P."/>
        </authorList>
    </citation>
    <scope>NUCLEOTIDE SEQUENCE [LARGE SCALE GENOMIC DNA]</scope>
    <source>
        <strain evidence="3 6">B5-SW-15</strain>
        <strain evidence="4 5">C2-DW-16</strain>
    </source>
</reference>
<dbReference type="InterPro" id="IPR050423">
    <property type="entry name" value="UPF0337_stress_rsp"/>
</dbReference>
<dbReference type="PANTHER" id="PTHR34977">
    <property type="entry name" value="UPF0337 PROTEIN YJBJ"/>
    <property type="match status" value="1"/>
</dbReference>
<accession>A0A850Q9N3</accession>
<dbReference type="InterPro" id="IPR008462">
    <property type="entry name" value="CsbD"/>
</dbReference>
<name>A0A850Q9N3_9RHOB</name>
<dbReference type="EMBL" id="JABCJE010000010">
    <property type="protein sequence ID" value="NVO24942.1"/>
    <property type="molecule type" value="Genomic_DNA"/>
</dbReference>
<evidence type="ECO:0000259" key="2">
    <source>
        <dbReference type="Pfam" id="PF05532"/>
    </source>
</evidence>
<dbReference type="AlphaFoldDB" id="A0A850Q9N3"/>
<dbReference type="InterPro" id="IPR026042">
    <property type="entry name" value="YjbJ"/>
</dbReference>
<dbReference type="InterPro" id="IPR036629">
    <property type="entry name" value="YjbJ_sf"/>
</dbReference>
<dbReference type="Gene3D" id="1.10.1470.10">
    <property type="entry name" value="YjbJ"/>
    <property type="match status" value="1"/>
</dbReference>
<dbReference type="EMBL" id="JABCJD010000005">
    <property type="protein sequence ID" value="NVO28096.1"/>
    <property type="molecule type" value="Genomic_DNA"/>
</dbReference>
<evidence type="ECO:0000256" key="1">
    <source>
        <dbReference type="ARBA" id="ARBA00009129"/>
    </source>
</evidence>
<dbReference type="Proteomes" id="UP000523601">
    <property type="component" value="Unassembled WGS sequence"/>
</dbReference>
<gene>
    <name evidence="4" type="ORF">HJ526_11735</name>
    <name evidence="3" type="ORF">HJ536_16425</name>
</gene>
<evidence type="ECO:0000313" key="5">
    <source>
        <dbReference type="Proteomes" id="UP000523601"/>
    </source>
</evidence>
<feature type="domain" description="CsbD-like" evidence="2">
    <location>
        <begin position="4"/>
        <end position="55"/>
    </location>
</feature>